<keyword evidence="1" id="KW-0732">Signal</keyword>
<comment type="caution">
    <text evidence="2">The sequence shown here is derived from an EMBL/GenBank/DDBJ whole genome shotgun (WGS) entry which is preliminary data.</text>
</comment>
<evidence type="ECO:0000313" key="3">
    <source>
        <dbReference type="Proteomes" id="UP001286456"/>
    </source>
</evidence>
<organism evidence="2 3">
    <name type="scientific">Cercophora scortea</name>
    <dbReference type="NCBI Taxonomy" id="314031"/>
    <lineage>
        <taxon>Eukaryota</taxon>
        <taxon>Fungi</taxon>
        <taxon>Dikarya</taxon>
        <taxon>Ascomycota</taxon>
        <taxon>Pezizomycotina</taxon>
        <taxon>Sordariomycetes</taxon>
        <taxon>Sordariomycetidae</taxon>
        <taxon>Sordariales</taxon>
        <taxon>Lasiosphaeriaceae</taxon>
        <taxon>Cercophora</taxon>
    </lineage>
</organism>
<dbReference type="AlphaFoldDB" id="A0AAE0MD69"/>
<reference evidence="2" key="2">
    <citation type="submission" date="2023-06" db="EMBL/GenBank/DDBJ databases">
        <authorList>
            <consortium name="Lawrence Berkeley National Laboratory"/>
            <person name="Haridas S."/>
            <person name="Hensen N."/>
            <person name="Bonometti L."/>
            <person name="Westerberg I."/>
            <person name="Brannstrom I.O."/>
            <person name="Guillou S."/>
            <person name="Cros-Aarteil S."/>
            <person name="Calhoun S."/>
            <person name="Kuo A."/>
            <person name="Mondo S."/>
            <person name="Pangilinan J."/>
            <person name="Riley R."/>
            <person name="Labutti K."/>
            <person name="Andreopoulos B."/>
            <person name="Lipzen A."/>
            <person name="Chen C."/>
            <person name="Yanf M."/>
            <person name="Daum C."/>
            <person name="Ng V."/>
            <person name="Clum A."/>
            <person name="Steindorff A."/>
            <person name="Ohm R."/>
            <person name="Martin F."/>
            <person name="Silar P."/>
            <person name="Natvig D."/>
            <person name="Lalanne C."/>
            <person name="Gautier V."/>
            <person name="Ament-Velasquez S.L."/>
            <person name="Kruys A."/>
            <person name="Hutchinson M.I."/>
            <person name="Powell A.J."/>
            <person name="Barry K."/>
            <person name="Miller A.N."/>
            <person name="Grigoriev I.V."/>
            <person name="Debuchy R."/>
            <person name="Gladieux P."/>
            <person name="Thoren M.H."/>
            <person name="Johannesson H."/>
        </authorList>
    </citation>
    <scope>NUCLEOTIDE SEQUENCE</scope>
    <source>
        <strain evidence="2">SMH4131-1</strain>
    </source>
</reference>
<keyword evidence="3" id="KW-1185">Reference proteome</keyword>
<feature type="chain" id="PRO_5042157088" evidence="1">
    <location>
        <begin position="27"/>
        <end position="161"/>
    </location>
</feature>
<evidence type="ECO:0000256" key="1">
    <source>
        <dbReference type="SAM" id="SignalP"/>
    </source>
</evidence>
<dbReference type="Proteomes" id="UP001286456">
    <property type="component" value="Unassembled WGS sequence"/>
</dbReference>
<protein>
    <submittedName>
        <fullName evidence="2">Uncharacterized protein</fullName>
    </submittedName>
</protein>
<gene>
    <name evidence="2" type="ORF">B0T19DRAFT_401028</name>
</gene>
<proteinExistence type="predicted"/>
<feature type="signal peptide" evidence="1">
    <location>
        <begin position="1"/>
        <end position="26"/>
    </location>
</feature>
<sequence>MAALTSSLLSHICLLVFGLATHSTCATTPTPKLVSMIGTGSGCPGGGAWTSLTGTHFYGNSMQPLYGPGMSPGYQSRSCILTCNITVDRPCKLRVDGNGIRVHGYVPILDSGLNYRFSSEITDPTLDGPSLQATRMNAHSGDLPDEEMLWYTQTSLDVVEC</sequence>
<reference evidence="2" key="1">
    <citation type="journal article" date="2023" name="Mol. Phylogenet. Evol.">
        <title>Genome-scale phylogeny and comparative genomics of the fungal order Sordariales.</title>
        <authorList>
            <person name="Hensen N."/>
            <person name="Bonometti L."/>
            <person name="Westerberg I."/>
            <person name="Brannstrom I.O."/>
            <person name="Guillou S."/>
            <person name="Cros-Aarteil S."/>
            <person name="Calhoun S."/>
            <person name="Haridas S."/>
            <person name="Kuo A."/>
            <person name="Mondo S."/>
            <person name="Pangilinan J."/>
            <person name="Riley R."/>
            <person name="LaButti K."/>
            <person name="Andreopoulos B."/>
            <person name="Lipzen A."/>
            <person name="Chen C."/>
            <person name="Yan M."/>
            <person name="Daum C."/>
            <person name="Ng V."/>
            <person name="Clum A."/>
            <person name="Steindorff A."/>
            <person name="Ohm R.A."/>
            <person name="Martin F."/>
            <person name="Silar P."/>
            <person name="Natvig D.O."/>
            <person name="Lalanne C."/>
            <person name="Gautier V."/>
            <person name="Ament-Velasquez S.L."/>
            <person name="Kruys A."/>
            <person name="Hutchinson M.I."/>
            <person name="Powell A.J."/>
            <person name="Barry K."/>
            <person name="Miller A.N."/>
            <person name="Grigoriev I.V."/>
            <person name="Debuchy R."/>
            <person name="Gladieux P."/>
            <person name="Hiltunen Thoren M."/>
            <person name="Johannesson H."/>
        </authorList>
    </citation>
    <scope>NUCLEOTIDE SEQUENCE</scope>
    <source>
        <strain evidence="2">SMH4131-1</strain>
    </source>
</reference>
<evidence type="ECO:0000313" key="2">
    <source>
        <dbReference type="EMBL" id="KAK3328246.1"/>
    </source>
</evidence>
<accession>A0AAE0MD69</accession>
<dbReference type="EMBL" id="JAUEPO010000003">
    <property type="protein sequence ID" value="KAK3328246.1"/>
    <property type="molecule type" value="Genomic_DNA"/>
</dbReference>
<name>A0AAE0MD69_9PEZI</name>